<evidence type="ECO:0000256" key="1">
    <source>
        <dbReference type="ARBA" id="ARBA00004141"/>
    </source>
</evidence>
<evidence type="ECO:0000256" key="3">
    <source>
        <dbReference type="ARBA" id="ARBA00022989"/>
    </source>
</evidence>
<dbReference type="EMBL" id="JBGEHV010000021">
    <property type="protein sequence ID" value="MEY8040414.1"/>
    <property type="molecule type" value="Genomic_DNA"/>
</dbReference>
<dbReference type="Proteomes" id="UP001564626">
    <property type="component" value="Unassembled WGS sequence"/>
</dbReference>
<feature type="transmembrane region" description="Helical" evidence="5">
    <location>
        <begin position="20"/>
        <end position="42"/>
    </location>
</feature>
<comment type="caution">
    <text evidence="7">The sequence shown here is derived from an EMBL/GenBank/DDBJ whole genome shotgun (WGS) entry which is preliminary data.</text>
</comment>
<evidence type="ECO:0000256" key="4">
    <source>
        <dbReference type="ARBA" id="ARBA00023136"/>
    </source>
</evidence>
<evidence type="ECO:0000313" key="8">
    <source>
        <dbReference type="Proteomes" id="UP001564626"/>
    </source>
</evidence>
<dbReference type="PANTHER" id="PTHR43471">
    <property type="entry name" value="ABC TRANSPORTER PERMEASE"/>
    <property type="match status" value="1"/>
</dbReference>
<feature type="transmembrane region" description="Helical" evidence="5">
    <location>
        <begin position="296"/>
        <end position="314"/>
    </location>
</feature>
<evidence type="ECO:0000313" key="7">
    <source>
        <dbReference type="EMBL" id="MEY8040414.1"/>
    </source>
</evidence>
<proteinExistence type="predicted"/>
<keyword evidence="4 5" id="KW-0472">Membrane</keyword>
<dbReference type="PANTHER" id="PTHR43471:SF3">
    <property type="entry name" value="ABC TRANSPORTER PERMEASE PROTEIN NATB"/>
    <property type="match status" value="1"/>
</dbReference>
<feature type="transmembrane region" description="Helical" evidence="5">
    <location>
        <begin position="169"/>
        <end position="191"/>
    </location>
</feature>
<dbReference type="InterPro" id="IPR013525">
    <property type="entry name" value="ABC2_TM"/>
</dbReference>
<reference evidence="7 8" key="1">
    <citation type="submission" date="2024-08" db="EMBL/GenBank/DDBJ databases">
        <title>Genome mining of Saccharopolyspora cebuensis PGLac3 from Nigerian medicinal plant.</title>
        <authorList>
            <person name="Ezeobiora C.E."/>
            <person name="Igbokwe N.H."/>
            <person name="Amin D.H."/>
            <person name="Mendie U.E."/>
        </authorList>
    </citation>
    <scope>NUCLEOTIDE SEQUENCE [LARGE SCALE GENOMIC DNA]</scope>
    <source>
        <strain evidence="7 8">PGLac3</strain>
    </source>
</reference>
<feature type="transmembrane region" description="Helical" evidence="5">
    <location>
        <begin position="228"/>
        <end position="248"/>
    </location>
</feature>
<name>A0ABV4CH34_9PSEU</name>
<organism evidence="7 8">
    <name type="scientific">Saccharopolyspora cebuensis</name>
    <dbReference type="NCBI Taxonomy" id="418759"/>
    <lineage>
        <taxon>Bacteria</taxon>
        <taxon>Bacillati</taxon>
        <taxon>Actinomycetota</taxon>
        <taxon>Actinomycetes</taxon>
        <taxon>Pseudonocardiales</taxon>
        <taxon>Pseudonocardiaceae</taxon>
        <taxon>Saccharopolyspora</taxon>
    </lineage>
</organism>
<accession>A0ABV4CH34</accession>
<feature type="transmembrane region" description="Helical" evidence="5">
    <location>
        <begin position="349"/>
        <end position="372"/>
    </location>
</feature>
<gene>
    <name evidence="7" type="ORF">AB8O55_13490</name>
</gene>
<sequence length="391" mass="40381">MNPIWLVAKREISTRVRTRAFVLGIVATLAIIGGYVGLMTFIGSQAGSTTVGLTPSASAVEQPLERSSAALGGSLEIGIVDERSGERLVREGDLDALVTGTPDALRLVVEEEPDGAVRAALDAYAQQRALDAELLRAGADPAQVQAAVAASAVTVTSLEEADPHRGERLALAMAAGVLLYMFLIMAVTMVSQGVVEEKSSRVVELLLSTIRPVQLLTGKVLGIGLTNLLQLVIIGGAGGAVAAFSGVLTLPSSAVAGTLVWALVWFLLGYALFSALVGAAASLVSRQEDLQSVTGPVMILLVAPFVVGVAILPGDPDSTIGTWLSLVPGFSSMLMPMRIALGVATTWQVLLALVLSVVGTAGVLAIGGRIYANAILRTGARVNLRDALRTS</sequence>
<keyword evidence="8" id="KW-1185">Reference proteome</keyword>
<feature type="domain" description="ABC-2 type transporter transmembrane" evidence="6">
    <location>
        <begin position="21"/>
        <end position="366"/>
    </location>
</feature>
<comment type="subcellular location">
    <subcellularLocation>
        <location evidence="1">Membrane</location>
        <topology evidence="1">Multi-pass membrane protein</topology>
    </subcellularLocation>
</comment>
<evidence type="ECO:0000259" key="6">
    <source>
        <dbReference type="Pfam" id="PF12698"/>
    </source>
</evidence>
<evidence type="ECO:0000256" key="5">
    <source>
        <dbReference type="SAM" id="Phobius"/>
    </source>
</evidence>
<feature type="transmembrane region" description="Helical" evidence="5">
    <location>
        <begin position="260"/>
        <end position="284"/>
    </location>
</feature>
<feature type="transmembrane region" description="Helical" evidence="5">
    <location>
        <begin position="320"/>
        <end position="337"/>
    </location>
</feature>
<keyword evidence="3 5" id="KW-1133">Transmembrane helix</keyword>
<dbReference type="Pfam" id="PF12698">
    <property type="entry name" value="ABC2_membrane_3"/>
    <property type="match status" value="1"/>
</dbReference>
<protein>
    <submittedName>
        <fullName evidence="7">ABC transporter permease</fullName>
    </submittedName>
</protein>
<dbReference type="RefSeq" id="WP_345367363.1">
    <property type="nucleotide sequence ID" value="NZ_BAABII010000018.1"/>
</dbReference>
<keyword evidence="2 5" id="KW-0812">Transmembrane</keyword>
<evidence type="ECO:0000256" key="2">
    <source>
        <dbReference type="ARBA" id="ARBA00022692"/>
    </source>
</evidence>